<evidence type="ECO:0000256" key="3">
    <source>
        <dbReference type="ARBA" id="ARBA00022723"/>
    </source>
</evidence>
<dbReference type="GO" id="GO:0005829">
    <property type="term" value="C:cytosol"/>
    <property type="evidence" value="ECO:0007669"/>
    <property type="project" value="TreeGrafter"/>
</dbReference>
<keyword evidence="2" id="KW-0001">2Fe-2S</keyword>
<reference evidence="8 9" key="1">
    <citation type="journal article" date="2011" name="Syst. Appl. Microbiol.">
        <title>Defluviimonas denitrificans gen. nov., sp. nov., and Pararhodobacter aggregans gen. nov., sp. nov., non-phototrophic Rhodobacteraceae from the biofilter of a marine aquaculture.</title>
        <authorList>
            <person name="Foesel B.U."/>
            <person name="Drake H.L."/>
            <person name="Schramm A."/>
        </authorList>
    </citation>
    <scope>NUCLEOTIDE SEQUENCE [LARGE SCALE GENOMIC DNA]</scope>
    <source>
        <strain evidence="8 9">D1-19</strain>
    </source>
</reference>
<evidence type="ECO:0000256" key="1">
    <source>
        <dbReference type="ARBA" id="ARBA00010914"/>
    </source>
</evidence>
<evidence type="ECO:0000256" key="6">
    <source>
        <dbReference type="ARBA" id="ARBA00034078"/>
    </source>
</evidence>
<keyword evidence="3" id="KW-0479">Metal-binding</keyword>
<dbReference type="PROSITE" id="PS00814">
    <property type="entry name" value="ADX"/>
    <property type="match status" value="1"/>
</dbReference>
<evidence type="ECO:0000259" key="7">
    <source>
        <dbReference type="PROSITE" id="PS51085"/>
    </source>
</evidence>
<dbReference type="Gene3D" id="3.10.20.30">
    <property type="match status" value="1"/>
</dbReference>
<evidence type="ECO:0000313" key="8">
    <source>
        <dbReference type="EMBL" id="PVE47618.1"/>
    </source>
</evidence>
<dbReference type="AlphaFoldDB" id="A0A2T7USQ0"/>
<accession>A0A2T7USQ0</accession>
<dbReference type="InterPro" id="IPR001055">
    <property type="entry name" value="Adrenodoxin-like"/>
</dbReference>
<evidence type="ECO:0000256" key="5">
    <source>
        <dbReference type="ARBA" id="ARBA00023014"/>
    </source>
</evidence>
<proteinExistence type="inferred from homology"/>
<evidence type="ECO:0000256" key="2">
    <source>
        <dbReference type="ARBA" id="ARBA00022714"/>
    </source>
</evidence>
<dbReference type="InterPro" id="IPR018298">
    <property type="entry name" value="Adrenodoxin_Fe-S_BS"/>
</dbReference>
<comment type="similarity">
    <text evidence="1">Belongs to the adrenodoxin/putidaredoxin family.</text>
</comment>
<dbReference type="PROSITE" id="PS51085">
    <property type="entry name" value="2FE2S_FER_2"/>
    <property type="match status" value="1"/>
</dbReference>
<comment type="cofactor">
    <cofactor evidence="6">
        <name>[2Fe-2S] cluster</name>
        <dbReference type="ChEBI" id="CHEBI:190135"/>
    </cofactor>
</comment>
<sequence length="107" mass="11307">MVNLTFVSAEGRRTELSVPAGTSIMQAAVQNGVAGIIGECGGSAMCATCHVHIDPDFADRLPPMQDMEEAMLDCAAAPIDARSRLGCQIELEPDLDGLVVHLPETQQ</sequence>
<dbReference type="InterPro" id="IPR036010">
    <property type="entry name" value="2Fe-2S_ferredoxin-like_sf"/>
</dbReference>
<dbReference type="GO" id="GO:0051537">
    <property type="term" value="F:2 iron, 2 sulfur cluster binding"/>
    <property type="evidence" value="ECO:0007669"/>
    <property type="project" value="UniProtKB-KW"/>
</dbReference>
<keyword evidence="9" id="KW-1185">Reference proteome</keyword>
<dbReference type="PANTHER" id="PTHR23426">
    <property type="entry name" value="FERREDOXIN/ADRENODOXIN"/>
    <property type="match status" value="1"/>
</dbReference>
<name>A0A2T7USQ0_9RHOB</name>
<dbReference type="SUPFAM" id="SSF54292">
    <property type="entry name" value="2Fe-2S ferredoxin-like"/>
    <property type="match status" value="1"/>
</dbReference>
<dbReference type="GO" id="GO:0046872">
    <property type="term" value="F:metal ion binding"/>
    <property type="evidence" value="ECO:0007669"/>
    <property type="project" value="UniProtKB-KW"/>
</dbReference>
<feature type="domain" description="2Fe-2S ferredoxin-type" evidence="7">
    <location>
        <begin position="2"/>
        <end position="106"/>
    </location>
</feature>
<dbReference type="Pfam" id="PF00111">
    <property type="entry name" value="Fer2"/>
    <property type="match status" value="1"/>
</dbReference>
<dbReference type="InterPro" id="IPR012675">
    <property type="entry name" value="Beta-grasp_dom_sf"/>
</dbReference>
<keyword evidence="5" id="KW-0411">Iron-sulfur</keyword>
<dbReference type="Proteomes" id="UP000244810">
    <property type="component" value="Unassembled WGS sequence"/>
</dbReference>
<evidence type="ECO:0000313" key="9">
    <source>
        <dbReference type="Proteomes" id="UP000244810"/>
    </source>
</evidence>
<comment type="caution">
    <text evidence="8">The sequence shown here is derived from an EMBL/GenBank/DDBJ whole genome shotgun (WGS) entry which is preliminary data.</text>
</comment>
<dbReference type="RefSeq" id="WP_107750990.1">
    <property type="nucleotide sequence ID" value="NZ_QBKF01000003.1"/>
</dbReference>
<dbReference type="InterPro" id="IPR001041">
    <property type="entry name" value="2Fe-2S_ferredoxin-type"/>
</dbReference>
<dbReference type="GO" id="GO:0140647">
    <property type="term" value="P:P450-containing electron transport chain"/>
    <property type="evidence" value="ECO:0007669"/>
    <property type="project" value="InterPro"/>
</dbReference>
<dbReference type="PANTHER" id="PTHR23426:SF65">
    <property type="entry name" value="FERREDOXIN-2, MITOCHONDRIAL"/>
    <property type="match status" value="1"/>
</dbReference>
<dbReference type="OrthoDB" id="9799640at2"/>
<dbReference type="GO" id="GO:0009055">
    <property type="term" value="F:electron transfer activity"/>
    <property type="evidence" value="ECO:0007669"/>
    <property type="project" value="TreeGrafter"/>
</dbReference>
<gene>
    <name evidence="8" type="ORF">DDE23_09205</name>
</gene>
<evidence type="ECO:0000256" key="4">
    <source>
        <dbReference type="ARBA" id="ARBA00023004"/>
    </source>
</evidence>
<dbReference type="PRINTS" id="PR00355">
    <property type="entry name" value="ADRENODOXIN"/>
</dbReference>
<organism evidence="8 9">
    <name type="scientific">Pararhodobacter aggregans</name>
    <dbReference type="NCBI Taxonomy" id="404875"/>
    <lineage>
        <taxon>Bacteria</taxon>
        <taxon>Pseudomonadati</taxon>
        <taxon>Pseudomonadota</taxon>
        <taxon>Alphaproteobacteria</taxon>
        <taxon>Rhodobacterales</taxon>
        <taxon>Paracoccaceae</taxon>
        <taxon>Pararhodobacter</taxon>
    </lineage>
</organism>
<dbReference type="EMBL" id="QDDR01000004">
    <property type="protein sequence ID" value="PVE47618.1"/>
    <property type="molecule type" value="Genomic_DNA"/>
</dbReference>
<keyword evidence="4" id="KW-0408">Iron</keyword>
<dbReference type="CDD" id="cd00207">
    <property type="entry name" value="fer2"/>
    <property type="match status" value="1"/>
</dbReference>
<protein>
    <submittedName>
        <fullName evidence="8">Ferredoxin</fullName>
    </submittedName>
</protein>